<dbReference type="AlphaFoldDB" id="A0A8T3DDE8"/>
<name>A0A8T3DDE8_9TELE</name>
<comment type="similarity">
    <text evidence="1">Belongs to the FAM178 family.</text>
</comment>
<dbReference type="PANTHER" id="PTHR16046:SF9">
    <property type="entry name" value="SMC5-SMC6 COMPLEX LOCALIZATION FACTOR PROTEIN 2"/>
    <property type="match status" value="1"/>
</dbReference>
<dbReference type="InterPro" id="IPR044276">
    <property type="entry name" value="CANIN_dom"/>
</dbReference>
<accession>A0A8T3DDE8</accession>
<feature type="compositionally biased region" description="Low complexity" evidence="2">
    <location>
        <begin position="1"/>
        <end position="10"/>
    </location>
</feature>
<feature type="region of interest" description="Disordered" evidence="2">
    <location>
        <begin position="194"/>
        <end position="225"/>
    </location>
</feature>
<reference evidence="4" key="1">
    <citation type="submission" date="2021-01" db="EMBL/GenBank/DDBJ databases">
        <authorList>
            <person name="Zahm M."/>
            <person name="Roques C."/>
            <person name="Cabau C."/>
            <person name="Klopp C."/>
            <person name="Donnadieu C."/>
            <person name="Jouanno E."/>
            <person name="Lampietro C."/>
            <person name="Louis A."/>
            <person name="Herpin A."/>
            <person name="Echchiki A."/>
            <person name="Berthelot C."/>
            <person name="Parey E."/>
            <person name="Roest-Crollius H."/>
            <person name="Braasch I."/>
            <person name="Postlethwait J."/>
            <person name="Bobe J."/>
            <person name="Montfort J."/>
            <person name="Bouchez O."/>
            <person name="Begum T."/>
            <person name="Mejri S."/>
            <person name="Adams A."/>
            <person name="Chen W.-J."/>
            <person name="Guiguen Y."/>
        </authorList>
    </citation>
    <scope>NUCLEOTIDE SEQUENCE</scope>
    <source>
        <tissue evidence="4">Blood</tissue>
    </source>
</reference>
<dbReference type="Proteomes" id="UP000829720">
    <property type="component" value="Unassembled WGS sequence"/>
</dbReference>
<evidence type="ECO:0000313" key="4">
    <source>
        <dbReference type="EMBL" id="KAI1894266.1"/>
    </source>
</evidence>
<feature type="region of interest" description="Disordered" evidence="2">
    <location>
        <begin position="1"/>
        <end position="159"/>
    </location>
</feature>
<protein>
    <recommendedName>
        <fullName evidence="3">Coiled-coil SMC6 And NSE5 INteracting (CANIN) domain-containing protein</fullName>
    </recommendedName>
</protein>
<evidence type="ECO:0000256" key="2">
    <source>
        <dbReference type="SAM" id="MobiDB-lite"/>
    </source>
</evidence>
<dbReference type="PANTHER" id="PTHR16046">
    <property type="entry name" value="SMC5-SMC6 COMPLEX LOCALIZATION FACTOR 2"/>
    <property type="match status" value="1"/>
</dbReference>
<evidence type="ECO:0000259" key="3">
    <source>
        <dbReference type="Pfam" id="PF14816"/>
    </source>
</evidence>
<sequence>MPQAARSPASTPKPSPATPSRQLHARTGPEQPRREGKEGTQLLYGRIVPRSPLPDKGGPKDSSPLQRSARRVLIVDTLNGLSRHVSPSSRANQLQAEEVSSTSNESSVPSTVSAAKVGPKHHDMSTSPPVRLASGLDDRSNVSPLPGAGLPDSVEDGALSDLELDVGAFVGGGSSSSSDSEDEPLLSLQEILDRSARPPDTPDKSAFPEPQTPGHRPPLPGKSRPAIYKNTLEQMLKEKEENQRLKDIELKVLVSCKEDLLKLADEEDCDVIAEGDISQEHRAILKRFSVVSNGIPDVHPGEEVFALSNFGRLFNQHSLDLRKCTVTPQNAAQKTLLQASPDELLFLIGTGLLLKAYRSSPCQPAVTRWLFQMMSVHLTEKLPLRFFAQ</sequence>
<feature type="compositionally biased region" description="Polar residues" evidence="2">
    <location>
        <begin position="85"/>
        <end position="95"/>
    </location>
</feature>
<keyword evidence="5" id="KW-1185">Reference proteome</keyword>
<dbReference type="EMBL" id="JAERUA010000010">
    <property type="protein sequence ID" value="KAI1894266.1"/>
    <property type="molecule type" value="Genomic_DNA"/>
</dbReference>
<feature type="domain" description="Coiled-coil SMC6 And NSE5 INteracting (CANIN)" evidence="3">
    <location>
        <begin position="224"/>
        <end position="378"/>
    </location>
</feature>
<dbReference type="InterPro" id="IPR026161">
    <property type="entry name" value="FAM178"/>
</dbReference>
<gene>
    <name evidence="4" type="ORF">AGOR_G00114040</name>
</gene>
<evidence type="ECO:0000256" key="1">
    <source>
        <dbReference type="ARBA" id="ARBA00010311"/>
    </source>
</evidence>
<organism evidence="4 5">
    <name type="scientific">Albula goreensis</name>
    <dbReference type="NCBI Taxonomy" id="1534307"/>
    <lineage>
        <taxon>Eukaryota</taxon>
        <taxon>Metazoa</taxon>
        <taxon>Chordata</taxon>
        <taxon>Craniata</taxon>
        <taxon>Vertebrata</taxon>
        <taxon>Euteleostomi</taxon>
        <taxon>Actinopterygii</taxon>
        <taxon>Neopterygii</taxon>
        <taxon>Teleostei</taxon>
        <taxon>Albuliformes</taxon>
        <taxon>Albulidae</taxon>
        <taxon>Albula</taxon>
    </lineage>
</organism>
<proteinExistence type="inferred from homology"/>
<evidence type="ECO:0000313" key="5">
    <source>
        <dbReference type="Proteomes" id="UP000829720"/>
    </source>
</evidence>
<dbReference type="OrthoDB" id="6158547at2759"/>
<feature type="compositionally biased region" description="Low complexity" evidence="2">
    <location>
        <begin position="97"/>
        <end position="113"/>
    </location>
</feature>
<feature type="compositionally biased region" description="Basic and acidic residues" evidence="2">
    <location>
        <begin position="194"/>
        <end position="203"/>
    </location>
</feature>
<comment type="caution">
    <text evidence="4">The sequence shown here is derived from an EMBL/GenBank/DDBJ whole genome shotgun (WGS) entry which is preliminary data.</text>
</comment>
<dbReference type="Pfam" id="PF14816">
    <property type="entry name" value="CANIN"/>
    <property type="match status" value="1"/>
</dbReference>